<dbReference type="PROSITE" id="PS50878">
    <property type="entry name" value="RT_POL"/>
    <property type="match status" value="1"/>
</dbReference>
<dbReference type="Gene3D" id="3.10.10.10">
    <property type="entry name" value="HIV Type 1 Reverse Transcriptase, subunit A, domain 1"/>
    <property type="match status" value="1"/>
</dbReference>
<dbReference type="SUPFAM" id="SSF56672">
    <property type="entry name" value="DNA/RNA polymerases"/>
    <property type="match status" value="1"/>
</dbReference>
<sequence>MKNKYPLPRINDLFDQLKGAKYFSKIDLRTRYHQLRVREENVPKTAFRTRYGHYEFLVMPFGLTNVPAAFMDLMNIVFCAYLDQFVIVFVDDILIGEA</sequence>
<protein>
    <recommendedName>
        <fullName evidence="1">Reverse transcriptase domain-containing protein</fullName>
    </recommendedName>
</protein>
<proteinExistence type="predicted"/>
<organism evidence="2 3">
    <name type="scientific">Vitis vinifera</name>
    <name type="common">Grape</name>
    <dbReference type="NCBI Taxonomy" id="29760"/>
    <lineage>
        <taxon>Eukaryota</taxon>
        <taxon>Viridiplantae</taxon>
        <taxon>Streptophyta</taxon>
        <taxon>Embryophyta</taxon>
        <taxon>Tracheophyta</taxon>
        <taxon>Spermatophyta</taxon>
        <taxon>Magnoliopsida</taxon>
        <taxon>eudicotyledons</taxon>
        <taxon>Gunneridae</taxon>
        <taxon>Pentapetalae</taxon>
        <taxon>rosids</taxon>
        <taxon>Vitales</taxon>
        <taxon>Vitaceae</taxon>
        <taxon>Viteae</taxon>
        <taxon>Vitis</taxon>
    </lineage>
</organism>
<reference evidence="2 3" key="1">
    <citation type="journal article" date="2023" name="Hortic Res">
        <title>The complete reference genome for grapevine (Vitis vinifera L.) genetics and breeding.</title>
        <authorList>
            <person name="Shi X."/>
            <person name="Cao S."/>
            <person name="Wang X."/>
            <person name="Huang S."/>
            <person name="Wang Y."/>
            <person name="Liu Z."/>
            <person name="Liu W."/>
            <person name="Leng X."/>
            <person name="Peng Y."/>
            <person name="Wang N."/>
            <person name="Wang Y."/>
            <person name="Ma Z."/>
            <person name="Xu X."/>
            <person name="Zhang F."/>
            <person name="Xue H."/>
            <person name="Zhong H."/>
            <person name="Wang Y."/>
            <person name="Zhang K."/>
            <person name="Velt A."/>
            <person name="Avia K."/>
            <person name="Holtgrawe D."/>
            <person name="Grimplet J."/>
            <person name="Matus J.T."/>
            <person name="Ware D."/>
            <person name="Wu X."/>
            <person name="Wang H."/>
            <person name="Liu C."/>
            <person name="Fang Y."/>
            <person name="Rustenholz C."/>
            <person name="Cheng Z."/>
            <person name="Xiao H."/>
            <person name="Zhou Y."/>
        </authorList>
    </citation>
    <scope>NUCLEOTIDE SEQUENCE [LARGE SCALE GENOMIC DNA]</scope>
    <source>
        <strain evidence="3">cv. Pinot noir / PN40024</strain>
        <tissue evidence="2">Leaf</tissue>
    </source>
</reference>
<keyword evidence="3" id="KW-1185">Reference proteome</keyword>
<dbReference type="CDD" id="cd01647">
    <property type="entry name" value="RT_LTR"/>
    <property type="match status" value="1"/>
</dbReference>
<dbReference type="Pfam" id="PF00078">
    <property type="entry name" value="RVT_1"/>
    <property type="match status" value="1"/>
</dbReference>
<dbReference type="InterPro" id="IPR043502">
    <property type="entry name" value="DNA/RNA_pol_sf"/>
</dbReference>
<dbReference type="InterPro" id="IPR053134">
    <property type="entry name" value="RNA-dir_DNA_polymerase"/>
</dbReference>
<evidence type="ECO:0000313" key="2">
    <source>
        <dbReference type="EMBL" id="WJZ93201.1"/>
    </source>
</evidence>
<dbReference type="InterPro" id="IPR000477">
    <property type="entry name" value="RT_dom"/>
</dbReference>
<evidence type="ECO:0000313" key="3">
    <source>
        <dbReference type="Proteomes" id="UP001227230"/>
    </source>
</evidence>
<name>A0ABY9CDT8_VITVI</name>
<dbReference type="EMBL" id="CP126655">
    <property type="protein sequence ID" value="WJZ93201.1"/>
    <property type="molecule type" value="Genomic_DNA"/>
</dbReference>
<dbReference type="Gene3D" id="3.30.70.270">
    <property type="match status" value="1"/>
</dbReference>
<gene>
    <name evidence="2" type="ORF">VitviT2T_012158</name>
</gene>
<evidence type="ECO:0000259" key="1">
    <source>
        <dbReference type="PROSITE" id="PS50878"/>
    </source>
</evidence>
<dbReference type="PANTHER" id="PTHR24559">
    <property type="entry name" value="TRANSPOSON TY3-I GAG-POL POLYPROTEIN"/>
    <property type="match status" value="1"/>
</dbReference>
<feature type="domain" description="Reverse transcriptase" evidence="1">
    <location>
        <begin position="1"/>
        <end position="98"/>
    </location>
</feature>
<dbReference type="PANTHER" id="PTHR24559:SF444">
    <property type="entry name" value="REVERSE TRANSCRIPTASE DOMAIN-CONTAINING PROTEIN"/>
    <property type="match status" value="1"/>
</dbReference>
<dbReference type="Proteomes" id="UP001227230">
    <property type="component" value="Chromosome 8"/>
</dbReference>
<accession>A0ABY9CDT8</accession>
<dbReference type="InterPro" id="IPR043128">
    <property type="entry name" value="Rev_trsase/Diguanyl_cyclase"/>
</dbReference>